<evidence type="ECO:0000313" key="2">
    <source>
        <dbReference type="Proteomes" id="UP000004956"/>
    </source>
</evidence>
<comment type="caution">
    <text evidence="1">The sequence shown here is derived from an EMBL/GenBank/DDBJ whole genome shotgun (WGS) entry which is preliminary data.</text>
</comment>
<reference evidence="1 2" key="1">
    <citation type="submission" date="2011-11" db="EMBL/GenBank/DDBJ databases">
        <authorList>
            <person name="Weinstock G."/>
            <person name="Sodergren E."/>
            <person name="Clifton S."/>
            <person name="Fulton L."/>
            <person name="Fulton B."/>
            <person name="Courtney L."/>
            <person name="Fronick C."/>
            <person name="Harrison M."/>
            <person name="Strong C."/>
            <person name="Farmer C."/>
            <person name="Delahaunty K."/>
            <person name="Markovic C."/>
            <person name="Hall O."/>
            <person name="Minx P."/>
            <person name="Tomlinson C."/>
            <person name="Mitreva M."/>
            <person name="Hou S."/>
            <person name="Chen J."/>
            <person name="Wollam A."/>
            <person name="Pepin K.H."/>
            <person name="Johnson M."/>
            <person name="Bhonagiri V."/>
            <person name="Zhang X."/>
            <person name="Suruliraj S."/>
            <person name="Warren W."/>
            <person name="Chinwalla A."/>
            <person name="Mardis E.R."/>
            <person name="Wilson R.K."/>
        </authorList>
    </citation>
    <scope>NUCLEOTIDE SEQUENCE [LARGE SCALE GENOMIC DNA]</scope>
    <source>
        <strain evidence="1 2">YIT 11816</strain>
    </source>
</reference>
<organism evidence="1 2">
    <name type="scientific">Sutterella parvirubra YIT 11816</name>
    <dbReference type="NCBI Taxonomy" id="762967"/>
    <lineage>
        <taxon>Bacteria</taxon>
        <taxon>Pseudomonadati</taxon>
        <taxon>Pseudomonadota</taxon>
        <taxon>Betaproteobacteria</taxon>
        <taxon>Burkholderiales</taxon>
        <taxon>Sutterellaceae</taxon>
        <taxon>Sutterella</taxon>
    </lineage>
</organism>
<dbReference type="HOGENOM" id="CLU_3222979_0_0_4"/>
<gene>
    <name evidence="1" type="ORF">HMPREF9440_00790</name>
</gene>
<dbReference type="PATRIC" id="fig|762967.3.peg.630"/>
<name>H3KDI1_9BURK</name>
<dbReference type="Proteomes" id="UP000004956">
    <property type="component" value="Unassembled WGS sequence"/>
</dbReference>
<evidence type="ECO:0000313" key="1">
    <source>
        <dbReference type="EMBL" id="EHY31842.1"/>
    </source>
</evidence>
<dbReference type="EMBL" id="AFBQ01000107">
    <property type="protein sequence ID" value="EHY31842.1"/>
    <property type="molecule type" value="Genomic_DNA"/>
</dbReference>
<keyword evidence="2" id="KW-1185">Reference proteome</keyword>
<protein>
    <submittedName>
        <fullName evidence="1">Uncharacterized protein</fullName>
    </submittedName>
</protein>
<dbReference type="AlphaFoldDB" id="H3KDI1"/>
<accession>H3KDI1</accession>
<proteinExistence type="predicted"/>
<sequence length="44" mass="4853">MRFLLRETCELGRPVLSGAGMRSIVPSGVKVFECSCAWWIGLVP</sequence>